<dbReference type="KEGG" id="vg:80512578"/>
<protein>
    <submittedName>
        <fullName evidence="1">Uncharacterized protein</fullName>
    </submittedName>
</protein>
<name>A0A167R1Z6_9VIRU</name>
<keyword evidence="2" id="KW-1185">Reference proteome</keyword>
<sequence>MILIFGDSLVDGLQLNCNFHIEKFPGITSEQLLRNDFDLIFYLDEDNYDAVIIIVGNNDLGHGVSNYDIINNIISLHQIAWNRNIKTIIVGLSDKKFNKELSKKLEKYDSTNFLFCDYLENISSDKTIDGLHLTLAAKNEFSCQLQNLIKKFDNKFI</sequence>
<dbReference type="GeneID" id="80512578"/>
<dbReference type="SUPFAM" id="SSF52266">
    <property type="entry name" value="SGNH hydrolase"/>
    <property type="match status" value="1"/>
</dbReference>
<dbReference type="RefSeq" id="YP_010775967.1">
    <property type="nucleotide sequence ID" value="NC_075034.1"/>
</dbReference>
<accession>A0A167R1Z6</accession>
<dbReference type="Proteomes" id="UP000241365">
    <property type="component" value="Segment"/>
</dbReference>
<organism evidence="1 2">
    <name type="scientific">Powai lake megavirus</name>
    <dbReference type="NCBI Taxonomy" id="1842663"/>
    <lineage>
        <taxon>Viruses</taxon>
        <taxon>Varidnaviria</taxon>
        <taxon>Bamfordvirae</taxon>
        <taxon>Nucleocytoviricota</taxon>
        <taxon>Megaviricetes</taxon>
        <taxon>Imitervirales</taxon>
        <taxon>Mimiviridae</taxon>
        <taxon>Megamimivirinae</taxon>
        <taxon>Megavirus</taxon>
        <taxon>Megavirus powaiense</taxon>
    </lineage>
</organism>
<evidence type="ECO:0000313" key="1">
    <source>
        <dbReference type="EMBL" id="ANB50216.1"/>
    </source>
</evidence>
<dbReference type="Gene3D" id="3.40.50.1110">
    <property type="entry name" value="SGNH hydrolase"/>
    <property type="match status" value="1"/>
</dbReference>
<proteinExistence type="predicted"/>
<evidence type="ECO:0000313" key="2">
    <source>
        <dbReference type="Proteomes" id="UP000241365"/>
    </source>
</evidence>
<reference evidence="1 2" key="1">
    <citation type="journal article" date="2016" name="Genome Announc.">
        <title>Complete Genome Sequence of a New Megavirus Family Member Isolated from an Inland Water Lake for the First Time in India.</title>
        <authorList>
            <person name="Chatterjee A."/>
            <person name="Ali F."/>
            <person name="Bange D."/>
            <person name="Kondabagil K."/>
        </authorList>
    </citation>
    <scope>NUCLEOTIDE SEQUENCE [LARGE SCALE GENOMIC DNA]</scope>
    <source>
        <strain evidence="1">1</strain>
    </source>
</reference>
<dbReference type="InterPro" id="IPR036514">
    <property type="entry name" value="SGNH_hydro_sf"/>
</dbReference>
<dbReference type="EMBL" id="KU877344">
    <property type="protein sequence ID" value="ANB50216.1"/>
    <property type="molecule type" value="Genomic_DNA"/>
</dbReference>